<dbReference type="Proteomes" id="UP001642720">
    <property type="component" value="Unassembled WGS sequence"/>
</dbReference>
<accession>A0ABY2HAR9</accession>
<evidence type="ECO:0000313" key="2">
    <source>
        <dbReference type="EMBL" id="TFB04622.1"/>
    </source>
</evidence>
<gene>
    <name evidence="2" type="ORF">CCMA1212_003450</name>
</gene>
<protein>
    <submittedName>
        <fullName evidence="2">Uncharacterized protein</fullName>
    </submittedName>
</protein>
<dbReference type="GeneID" id="300575248"/>
<name>A0ABY2HAR9_9HYPO</name>
<proteinExistence type="predicted"/>
<reference evidence="2 3" key="1">
    <citation type="submission" date="2018-01" db="EMBL/GenBank/DDBJ databases">
        <title>Genome characterization of the sugarcane-associated fungus Trichoderma ghanense CCMA-1212 and their application in lignocelulose bioconversion.</title>
        <authorList>
            <person name="Steindorff A.S."/>
            <person name="Mendes T.D."/>
            <person name="Vilela E.S.D."/>
            <person name="Rodrigues D.S."/>
            <person name="Formighieri E.F."/>
            <person name="Melo I.S."/>
            <person name="Favaro L.C.L."/>
        </authorList>
    </citation>
    <scope>NUCLEOTIDE SEQUENCE [LARGE SCALE GENOMIC DNA]</scope>
    <source>
        <strain evidence="2 3">CCMA-1212</strain>
    </source>
</reference>
<dbReference type="RefSeq" id="XP_073560823.1">
    <property type="nucleotide sequence ID" value="XM_073700798.1"/>
</dbReference>
<keyword evidence="3" id="KW-1185">Reference proteome</keyword>
<evidence type="ECO:0000313" key="3">
    <source>
        <dbReference type="Proteomes" id="UP001642720"/>
    </source>
</evidence>
<organism evidence="2 3">
    <name type="scientific">Trichoderma ghanense</name>
    <dbReference type="NCBI Taxonomy" id="65468"/>
    <lineage>
        <taxon>Eukaryota</taxon>
        <taxon>Fungi</taxon>
        <taxon>Dikarya</taxon>
        <taxon>Ascomycota</taxon>
        <taxon>Pezizomycotina</taxon>
        <taxon>Sordariomycetes</taxon>
        <taxon>Hypocreomycetidae</taxon>
        <taxon>Hypocreales</taxon>
        <taxon>Hypocreaceae</taxon>
        <taxon>Trichoderma</taxon>
    </lineage>
</organism>
<evidence type="ECO:0000256" key="1">
    <source>
        <dbReference type="SAM" id="MobiDB-lite"/>
    </source>
</evidence>
<comment type="caution">
    <text evidence="2">The sequence shown here is derived from an EMBL/GenBank/DDBJ whole genome shotgun (WGS) entry which is preliminary data.</text>
</comment>
<feature type="region of interest" description="Disordered" evidence="1">
    <location>
        <begin position="1"/>
        <end position="54"/>
    </location>
</feature>
<sequence>MPTARKRPAKLQASSSSQSDSVPVNESGPHDAPLGPIPAAETEIHAQSDGEESTQLATAVLVQNLAEELPKAASTRPAEI</sequence>
<dbReference type="EMBL" id="PPTA01000004">
    <property type="protein sequence ID" value="TFB04622.1"/>
    <property type="molecule type" value="Genomic_DNA"/>
</dbReference>